<sequence>MYRIVHTLYCTAVPELCVVVSLKTSTSRPYTSGWKIPRGTPGSFAIANEQQTEEEKCPLFLTPGRALPRYIPIPFLSPNLLPACSPSRPALPSPNFLALDIHLSCPIPFHPNPSSPSLARHARWIRVSINGGPRLVSPVVPAFLNRPDVCPSSTTPKLPSSPSLACIHFTALLLLLDTASVTNQNHTVAPLRKVERPVRLASDWAD</sequence>
<gene>
    <name evidence="1" type="ORF">BDP55DRAFT_277842</name>
</gene>
<name>A0AAJ0AHZ4_9PEZI</name>
<proteinExistence type="predicted"/>
<dbReference type="Proteomes" id="UP001224890">
    <property type="component" value="Unassembled WGS sequence"/>
</dbReference>
<accession>A0AAJ0AHZ4</accession>
<comment type="caution">
    <text evidence="1">The sequence shown here is derived from an EMBL/GenBank/DDBJ whole genome shotgun (WGS) entry which is preliminary data.</text>
</comment>
<reference evidence="1" key="1">
    <citation type="submission" date="2021-06" db="EMBL/GenBank/DDBJ databases">
        <title>Comparative genomics, transcriptomics and evolutionary studies reveal genomic signatures of adaptation to plant cell wall in hemibiotrophic fungi.</title>
        <authorList>
            <consortium name="DOE Joint Genome Institute"/>
            <person name="Baroncelli R."/>
            <person name="Diaz J.F."/>
            <person name="Benocci T."/>
            <person name="Peng M."/>
            <person name="Battaglia E."/>
            <person name="Haridas S."/>
            <person name="Andreopoulos W."/>
            <person name="Labutti K."/>
            <person name="Pangilinan J."/>
            <person name="Floch G.L."/>
            <person name="Makela M.R."/>
            <person name="Henrissat B."/>
            <person name="Grigoriev I.V."/>
            <person name="Crouch J.A."/>
            <person name="De Vries R.P."/>
            <person name="Sukno S.A."/>
            <person name="Thon M.R."/>
        </authorList>
    </citation>
    <scope>NUCLEOTIDE SEQUENCE</scope>
    <source>
        <strain evidence="1">CBS 193.32</strain>
    </source>
</reference>
<dbReference type="AlphaFoldDB" id="A0AAJ0AHZ4"/>
<dbReference type="GeneID" id="85450987"/>
<evidence type="ECO:0000313" key="1">
    <source>
        <dbReference type="EMBL" id="KAK1672061.1"/>
    </source>
</evidence>
<evidence type="ECO:0000313" key="2">
    <source>
        <dbReference type="Proteomes" id="UP001224890"/>
    </source>
</evidence>
<keyword evidence="2" id="KW-1185">Reference proteome</keyword>
<dbReference type="EMBL" id="JAHMHR010000041">
    <property type="protein sequence ID" value="KAK1672061.1"/>
    <property type="molecule type" value="Genomic_DNA"/>
</dbReference>
<dbReference type="RefSeq" id="XP_060426064.1">
    <property type="nucleotide sequence ID" value="XM_060566461.1"/>
</dbReference>
<organism evidence="1 2">
    <name type="scientific">Colletotrichum godetiae</name>
    <dbReference type="NCBI Taxonomy" id="1209918"/>
    <lineage>
        <taxon>Eukaryota</taxon>
        <taxon>Fungi</taxon>
        <taxon>Dikarya</taxon>
        <taxon>Ascomycota</taxon>
        <taxon>Pezizomycotina</taxon>
        <taxon>Sordariomycetes</taxon>
        <taxon>Hypocreomycetidae</taxon>
        <taxon>Glomerellales</taxon>
        <taxon>Glomerellaceae</taxon>
        <taxon>Colletotrichum</taxon>
        <taxon>Colletotrichum acutatum species complex</taxon>
    </lineage>
</organism>
<protein>
    <submittedName>
        <fullName evidence="1">Uncharacterized protein</fullName>
    </submittedName>
</protein>